<evidence type="ECO:0000256" key="2">
    <source>
        <dbReference type="ARBA" id="ARBA00022525"/>
    </source>
</evidence>
<protein>
    <recommendedName>
        <fullName evidence="5">Calcium-binding protein</fullName>
    </recommendedName>
</protein>
<gene>
    <name evidence="3" type="ORF">IPV69_22125</name>
</gene>
<dbReference type="EMBL" id="CP063458">
    <property type="protein sequence ID" value="QOV88896.1"/>
    <property type="molecule type" value="Genomic_DNA"/>
</dbReference>
<evidence type="ECO:0008006" key="5">
    <source>
        <dbReference type="Google" id="ProtNLM"/>
    </source>
</evidence>
<dbReference type="SUPFAM" id="SSF51120">
    <property type="entry name" value="beta-Roll"/>
    <property type="match status" value="2"/>
</dbReference>
<dbReference type="Proteomes" id="UP000593765">
    <property type="component" value="Chromosome"/>
</dbReference>
<dbReference type="InterPro" id="IPR001343">
    <property type="entry name" value="Hemolysn_Ca-bd"/>
</dbReference>
<comment type="subcellular location">
    <subcellularLocation>
        <location evidence="1">Secreted</location>
    </subcellularLocation>
</comment>
<evidence type="ECO:0000256" key="1">
    <source>
        <dbReference type="ARBA" id="ARBA00004613"/>
    </source>
</evidence>
<dbReference type="InterPro" id="IPR050557">
    <property type="entry name" value="RTX_toxin/Mannuronan_C5-epim"/>
</dbReference>
<dbReference type="GO" id="GO:0005576">
    <property type="term" value="C:extracellular region"/>
    <property type="evidence" value="ECO:0007669"/>
    <property type="project" value="UniProtKB-SubCell"/>
</dbReference>
<dbReference type="PANTHER" id="PTHR38340">
    <property type="entry name" value="S-LAYER PROTEIN"/>
    <property type="match status" value="1"/>
</dbReference>
<dbReference type="RefSeq" id="WP_206291904.1">
    <property type="nucleotide sequence ID" value="NZ_CP063458.1"/>
</dbReference>
<evidence type="ECO:0000313" key="4">
    <source>
        <dbReference type="Proteomes" id="UP000593765"/>
    </source>
</evidence>
<evidence type="ECO:0000313" key="3">
    <source>
        <dbReference type="EMBL" id="QOV88896.1"/>
    </source>
</evidence>
<dbReference type="AlphaFoldDB" id="A0A7M2WTT8"/>
<dbReference type="InterPro" id="IPR011049">
    <property type="entry name" value="Serralysin-like_metalloprot_C"/>
</dbReference>
<organism evidence="3 4">
    <name type="scientific">Humisphaera borealis</name>
    <dbReference type="NCBI Taxonomy" id="2807512"/>
    <lineage>
        <taxon>Bacteria</taxon>
        <taxon>Pseudomonadati</taxon>
        <taxon>Planctomycetota</taxon>
        <taxon>Phycisphaerae</taxon>
        <taxon>Tepidisphaerales</taxon>
        <taxon>Tepidisphaeraceae</taxon>
        <taxon>Humisphaera</taxon>
    </lineage>
</organism>
<dbReference type="PRINTS" id="PR00313">
    <property type="entry name" value="CABNDNGRPT"/>
</dbReference>
<dbReference type="Pfam" id="PF00353">
    <property type="entry name" value="HemolysinCabind"/>
    <property type="match status" value="3"/>
</dbReference>
<dbReference type="Gene3D" id="2.150.10.10">
    <property type="entry name" value="Serralysin-like metalloprotease, C-terminal"/>
    <property type="match status" value="2"/>
</dbReference>
<sequence length="299" mass="30786">MLLESLESRRLMSVSLSAAGVLTVTGKNDPNPANGDHINIYVSGSNLKVNDNSAVSTFQLTKVKSLVVNLRAGDDNLTIDPNVTLPSTIDSGTATSFAGDVIQGGSGPDLIYLRSYYGLAKGGAGNDTLQNLGGINILSGDGGDDVLINKAVGTTESKFAGGSGTDTIDYSTATYNMILRNGQVGEYFLSNGAPVINGPGLPDAVETMENFYSGSGNDYIYGTSGNNIIRAGAGKDQVRAGAGNDTINGGTGEDALFGEDGNDTFYSKDSTKDFLSGGIGTDKANKDAIDVINSVEASF</sequence>
<proteinExistence type="predicted"/>
<keyword evidence="4" id="KW-1185">Reference proteome</keyword>
<name>A0A7M2WTT8_9BACT</name>
<dbReference type="PANTHER" id="PTHR38340:SF1">
    <property type="entry name" value="S-LAYER PROTEIN"/>
    <property type="match status" value="1"/>
</dbReference>
<accession>A0A7M2WTT8</accession>
<dbReference type="KEGG" id="hbs:IPV69_22125"/>
<keyword evidence="2" id="KW-0964">Secreted</keyword>
<dbReference type="GO" id="GO:0005509">
    <property type="term" value="F:calcium ion binding"/>
    <property type="evidence" value="ECO:0007669"/>
    <property type="project" value="InterPro"/>
</dbReference>
<reference evidence="3 4" key="1">
    <citation type="submission" date="2020-10" db="EMBL/GenBank/DDBJ databases">
        <title>Wide distribution of Phycisphaera-like planctomycetes from WD2101 soil group in peatlands and genome analysis of the first cultivated representative.</title>
        <authorList>
            <person name="Dedysh S.N."/>
            <person name="Beletsky A.V."/>
            <person name="Ivanova A."/>
            <person name="Kulichevskaya I.S."/>
            <person name="Suzina N.E."/>
            <person name="Philippov D.A."/>
            <person name="Rakitin A.L."/>
            <person name="Mardanov A.V."/>
            <person name="Ravin N.V."/>
        </authorList>
    </citation>
    <scope>NUCLEOTIDE SEQUENCE [LARGE SCALE GENOMIC DNA]</scope>
    <source>
        <strain evidence="3 4">M1803</strain>
    </source>
</reference>